<keyword evidence="2" id="KW-0547">Nucleotide-binding</keyword>
<dbReference type="Pfam" id="PF00179">
    <property type="entry name" value="UQ_con"/>
    <property type="match status" value="1"/>
</dbReference>
<comment type="function">
    <text evidence="6">Catalyzes the covalent attachment of ubiquitin to other proteins.</text>
</comment>
<evidence type="ECO:0000313" key="13">
    <source>
        <dbReference type="EMBL" id="CAH6790564.1"/>
    </source>
</evidence>
<dbReference type="InterPro" id="IPR016135">
    <property type="entry name" value="UBQ-conjugating_enzyme/RWD"/>
</dbReference>
<dbReference type="InterPro" id="IPR000608">
    <property type="entry name" value="UBC"/>
</dbReference>
<evidence type="ECO:0000256" key="4">
    <source>
        <dbReference type="ARBA" id="ARBA00022840"/>
    </source>
</evidence>
<dbReference type="EMBL" id="CALSGD010001431">
    <property type="protein sequence ID" value="CAH6790564.1"/>
    <property type="molecule type" value="Genomic_DNA"/>
</dbReference>
<dbReference type="GO" id="GO:0016740">
    <property type="term" value="F:transferase activity"/>
    <property type="evidence" value="ECO:0007669"/>
    <property type="project" value="UniProtKB-KW"/>
</dbReference>
<evidence type="ECO:0000313" key="14">
    <source>
        <dbReference type="Proteomes" id="UP001152836"/>
    </source>
</evidence>
<dbReference type="PANTHER" id="PTHR24067">
    <property type="entry name" value="UBIQUITIN-CONJUGATING ENZYME E2"/>
    <property type="match status" value="1"/>
</dbReference>
<evidence type="ECO:0000256" key="6">
    <source>
        <dbReference type="ARBA" id="ARBA00053619"/>
    </source>
</evidence>
<dbReference type="SUPFAM" id="SSF54495">
    <property type="entry name" value="UBC-like"/>
    <property type="match status" value="1"/>
</dbReference>
<organism evidence="13 14">
    <name type="scientific">Phodopus roborovskii</name>
    <name type="common">Roborovski's desert hamster</name>
    <name type="synonym">Cricetulus roborovskii</name>
    <dbReference type="NCBI Taxonomy" id="109678"/>
    <lineage>
        <taxon>Eukaryota</taxon>
        <taxon>Metazoa</taxon>
        <taxon>Chordata</taxon>
        <taxon>Craniata</taxon>
        <taxon>Vertebrata</taxon>
        <taxon>Euteleostomi</taxon>
        <taxon>Mammalia</taxon>
        <taxon>Eutheria</taxon>
        <taxon>Euarchontoglires</taxon>
        <taxon>Glires</taxon>
        <taxon>Rodentia</taxon>
        <taxon>Myomorpha</taxon>
        <taxon>Muroidea</taxon>
        <taxon>Cricetidae</taxon>
        <taxon>Cricetinae</taxon>
        <taxon>Phodopus</taxon>
    </lineage>
</organism>
<accession>A0AAU9ZD55</accession>
<feature type="compositionally biased region" description="Basic and acidic residues" evidence="11">
    <location>
        <begin position="260"/>
        <end position="277"/>
    </location>
</feature>
<evidence type="ECO:0000256" key="2">
    <source>
        <dbReference type="ARBA" id="ARBA00022741"/>
    </source>
</evidence>
<dbReference type="Proteomes" id="UP001152836">
    <property type="component" value="Unassembled WGS sequence"/>
</dbReference>
<evidence type="ECO:0000256" key="10">
    <source>
        <dbReference type="ARBA" id="ARBA00082135"/>
    </source>
</evidence>
<comment type="caution">
    <text evidence="13">The sequence shown here is derived from an EMBL/GenBank/DDBJ whole genome shotgun (WGS) entry which is preliminary data.</text>
</comment>
<feature type="region of interest" description="Disordered" evidence="11">
    <location>
        <begin position="260"/>
        <end position="283"/>
    </location>
</feature>
<evidence type="ECO:0000256" key="7">
    <source>
        <dbReference type="ARBA" id="ARBA00072443"/>
    </source>
</evidence>
<dbReference type="FunFam" id="3.10.110.10:FF:000067">
    <property type="entry name" value="ubiquitin-conjugating enzyme E2 U isoform X1"/>
    <property type="match status" value="1"/>
</dbReference>
<evidence type="ECO:0000256" key="11">
    <source>
        <dbReference type="SAM" id="MobiDB-lite"/>
    </source>
</evidence>
<dbReference type="InterPro" id="IPR050113">
    <property type="entry name" value="Ub_conjugating_enzyme"/>
</dbReference>
<dbReference type="SMART" id="SM00212">
    <property type="entry name" value="UBCc"/>
    <property type="match status" value="1"/>
</dbReference>
<dbReference type="PROSITE" id="PS50127">
    <property type="entry name" value="UBC_2"/>
    <property type="match status" value="1"/>
</dbReference>
<dbReference type="AlphaFoldDB" id="A0AAU9ZD55"/>
<protein>
    <recommendedName>
        <fullName evidence="7">Ubiquitin-conjugating enzyme E2 U</fullName>
    </recommendedName>
    <alternativeName>
        <fullName evidence="8">E2 ubiquitin-conjugating enzyme U</fullName>
    </alternativeName>
    <alternativeName>
        <fullName evidence="10">Ubiquitin carrier protein U</fullName>
    </alternativeName>
    <alternativeName>
        <fullName evidence="9">Ubiquitin-protein ligase U</fullName>
    </alternativeName>
</protein>
<reference evidence="13" key="1">
    <citation type="submission" date="2022-06" db="EMBL/GenBank/DDBJ databases">
        <authorList>
            <person name="Andreotti S."/>
            <person name="Wyler E."/>
        </authorList>
    </citation>
    <scope>NUCLEOTIDE SEQUENCE</scope>
</reference>
<gene>
    <name evidence="13" type="primary">Ube2u</name>
    <name evidence="13" type="ORF">PHOROB_LOCUS7855</name>
</gene>
<feature type="domain" description="UBC core" evidence="12">
    <location>
        <begin position="4"/>
        <end position="153"/>
    </location>
</feature>
<keyword evidence="5" id="KW-0832">Ubl conjugation</keyword>
<keyword evidence="3" id="KW-0833">Ubl conjugation pathway</keyword>
<evidence type="ECO:0000256" key="9">
    <source>
        <dbReference type="ARBA" id="ARBA00077510"/>
    </source>
</evidence>
<name>A0AAU9ZD55_PHORO</name>
<keyword evidence="14" id="KW-1185">Reference proteome</keyword>
<dbReference type="CDD" id="cd23806">
    <property type="entry name" value="UBCc_UBE2U"/>
    <property type="match status" value="1"/>
</dbReference>
<evidence type="ECO:0000259" key="12">
    <source>
        <dbReference type="PROSITE" id="PS50127"/>
    </source>
</evidence>
<sequence>MYSRAYILLEREFKEFQDNRNESVTAFPISEDLMKWEAQIEGLQNSIWEGCVFNLTIDFTPEYNLVPPVVKFLTIPFHPNVDPYTGQPSIDFLDSHDKWNTNYTLSNILLALQVLLSNPILENPVNLEAAQLLIKDEAMYREVVQKLFLPASKTMFLADSQQGHILIKTISFNDYYKTWSEIATTKIAEHSKNPFVGDPNFMEQYYKWKLQDLHHLKQQKLKIQDQHRLHHGWESSAVTGCPNSKWPNIYEGSYESVESEPRFYEPEPETNNKKWLQETESNESWEEEVDNLVAWTNALDVDSLGYEN</sequence>
<evidence type="ECO:0000256" key="8">
    <source>
        <dbReference type="ARBA" id="ARBA00076315"/>
    </source>
</evidence>
<dbReference type="GO" id="GO:0005524">
    <property type="term" value="F:ATP binding"/>
    <property type="evidence" value="ECO:0007669"/>
    <property type="project" value="UniProtKB-KW"/>
</dbReference>
<evidence type="ECO:0000256" key="3">
    <source>
        <dbReference type="ARBA" id="ARBA00022786"/>
    </source>
</evidence>
<evidence type="ECO:0000256" key="5">
    <source>
        <dbReference type="ARBA" id="ARBA00022843"/>
    </source>
</evidence>
<keyword evidence="4" id="KW-0067">ATP-binding</keyword>
<dbReference type="Gene3D" id="3.10.110.10">
    <property type="entry name" value="Ubiquitin Conjugating Enzyme"/>
    <property type="match status" value="1"/>
</dbReference>
<keyword evidence="1" id="KW-0808">Transferase</keyword>
<evidence type="ECO:0000256" key="1">
    <source>
        <dbReference type="ARBA" id="ARBA00022679"/>
    </source>
</evidence>
<proteinExistence type="predicted"/>